<reference evidence="2 3" key="1">
    <citation type="submission" date="2016-10" db="EMBL/GenBank/DDBJ databases">
        <title>Complete genome sequences of three Cupriavidus strains isolated from various Malaysian environments.</title>
        <authorList>
            <person name="Abdullah A.A.-A."/>
            <person name="Shafie N.A.H."/>
            <person name="Lau N.S."/>
        </authorList>
    </citation>
    <scope>NUCLEOTIDE SEQUENCE [LARGE SCALE GENOMIC DNA]</scope>
    <source>
        <strain evidence="2 3">USMAA1020</strain>
    </source>
</reference>
<keyword evidence="1" id="KW-0732">Signal</keyword>
<sequence length="111" mass="11273">MRNYIQPGKFLTYAHNAAVTPGQALLMGALLGIAANAYAANEPGEYAVEGVFELPAEPAAVAGIGDKAYWDPAKARIFAEAAAGRVVVGVFAQAKAAGMPSAAVRLNGAAI</sequence>
<dbReference type="EMBL" id="CP017754">
    <property type="protein sequence ID" value="AOZ05960.1"/>
    <property type="molecule type" value="Genomic_DNA"/>
</dbReference>
<dbReference type="Pfam" id="PF09956">
    <property type="entry name" value="Phage_cement_2"/>
    <property type="match status" value="1"/>
</dbReference>
<proteinExistence type="predicted"/>
<dbReference type="InterPro" id="IPR011231">
    <property type="entry name" value="Phage_VT1-Sakai_H0018"/>
</dbReference>
<evidence type="ECO:0008006" key="4">
    <source>
        <dbReference type="Google" id="ProtNLM"/>
    </source>
</evidence>
<protein>
    <recommendedName>
        <fullName evidence="4">DUF2190 family protein</fullName>
    </recommendedName>
</protein>
<evidence type="ECO:0000256" key="1">
    <source>
        <dbReference type="SAM" id="SignalP"/>
    </source>
</evidence>
<accession>A0ABM6F3F5</accession>
<dbReference type="Proteomes" id="UP000177515">
    <property type="component" value="Chromosome 1"/>
</dbReference>
<name>A0ABM6F3F5_9BURK</name>
<evidence type="ECO:0000313" key="2">
    <source>
        <dbReference type="EMBL" id="AOZ05960.1"/>
    </source>
</evidence>
<feature type="signal peptide" evidence="1">
    <location>
        <begin position="1"/>
        <end position="39"/>
    </location>
</feature>
<organism evidence="2 3">
    <name type="scientific">Cupriavidus malaysiensis</name>
    <dbReference type="NCBI Taxonomy" id="367825"/>
    <lineage>
        <taxon>Bacteria</taxon>
        <taxon>Pseudomonadati</taxon>
        <taxon>Pseudomonadota</taxon>
        <taxon>Betaproteobacteria</taxon>
        <taxon>Burkholderiales</taxon>
        <taxon>Burkholderiaceae</taxon>
        <taxon>Cupriavidus</taxon>
    </lineage>
</organism>
<gene>
    <name evidence="2" type="ORF">BKK80_09060</name>
</gene>
<keyword evidence="3" id="KW-1185">Reference proteome</keyword>
<evidence type="ECO:0000313" key="3">
    <source>
        <dbReference type="Proteomes" id="UP000177515"/>
    </source>
</evidence>
<dbReference type="RefSeq" id="WP_071069134.1">
    <property type="nucleotide sequence ID" value="NZ_CP017754.1"/>
</dbReference>
<feature type="chain" id="PRO_5046883547" description="DUF2190 family protein" evidence="1">
    <location>
        <begin position="40"/>
        <end position="111"/>
    </location>
</feature>